<feature type="non-terminal residue" evidence="1">
    <location>
        <position position="201"/>
    </location>
</feature>
<dbReference type="InterPro" id="IPR053199">
    <property type="entry name" value="cDPG_synthetase-like"/>
</dbReference>
<organism evidence="1 2">
    <name type="scientific">Eiseniibacteriota bacterium</name>
    <dbReference type="NCBI Taxonomy" id="2212470"/>
    <lineage>
        <taxon>Bacteria</taxon>
        <taxon>Candidatus Eiseniibacteriota</taxon>
    </lineage>
</organism>
<gene>
    <name evidence="1" type="ORF">KC729_22210</name>
</gene>
<dbReference type="AlphaFoldDB" id="A0A956M462"/>
<reference evidence="1" key="2">
    <citation type="journal article" date="2021" name="Microbiome">
        <title>Successional dynamics and alternative stable states in a saline activated sludge microbial community over 9 years.</title>
        <authorList>
            <person name="Wang Y."/>
            <person name="Ye J."/>
            <person name="Ju F."/>
            <person name="Liu L."/>
            <person name="Boyd J.A."/>
            <person name="Deng Y."/>
            <person name="Parks D.H."/>
            <person name="Jiang X."/>
            <person name="Yin X."/>
            <person name="Woodcroft B.J."/>
            <person name="Tyson G.W."/>
            <person name="Hugenholtz P."/>
            <person name="Polz M.F."/>
            <person name="Zhang T."/>
        </authorList>
    </citation>
    <scope>NUCLEOTIDE SEQUENCE</scope>
    <source>
        <strain evidence="1">HKST-UBA01</strain>
    </source>
</reference>
<evidence type="ECO:0000313" key="2">
    <source>
        <dbReference type="Proteomes" id="UP000697710"/>
    </source>
</evidence>
<accession>A0A956M462</accession>
<dbReference type="EMBL" id="JAGQHR010001184">
    <property type="protein sequence ID" value="MCA9730412.1"/>
    <property type="molecule type" value="Genomic_DNA"/>
</dbReference>
<comment type="caution">
    <text evidence="1">The sequence shown here is derived from an EMBL/GenBank/DDBJ whole genome shotgun (WGS) entry which is preliminary data.</text>
</comment>
<dbReference type="Gene3D" id="3.40.50.300">
    <property type="entry name" value="P-loop containing nucleotide triphosphate hydrolases"/>
    <property type="match status" value="1"/>
</dbReference>
<dbReference type="Proteomes" id="UP000697710">
    <property type="component" value="Unassembled WGS sequence"/>
</dbReference>
<evidence type="ECO:0000313" key="1">
    <source>
        <dbReference type="EMBL" id="MCA9730412.1"/>
    </source>
</evidence>
<reference evidence="1" key="1">
    <citation type="submission" date="2020-04" db="EMBL/GenBank/DDBJ databases">
        <authorList>
            <person name="Zhang T."/>
        </authorList>
    </citation>
    <scope>NUCLEOTIDE SEQUENCE</scope>
    <source>
        <strain evidence="1">HKST-UBA01</strain>
    </source>
</reference>
<feature type="non-terminal residue" evidence="1">
    <location>
        <position position="1"/>
    </location>
</feature>
<protein>
    <submittedName>
        <fullName evidence="1">GTPase</fullName>
    </submittedName>
</protein>
<name>A0A956M462_UNCEI</name>
<dbReference type="InterPro" id="IPR027417">
    <property type="entry name" value="P-loop_NTPase"/>
</dbReference>
<dbReference type="PANTHER" id="PTHR42869:SF1">
    <property type="entry name" value="SLL0572 PROTEIN"/>
    <property type="match status" value="1"/>
</dbReference>
<proteinExistence type="predicted"/>
<dbReference type="PANTHER" id="PTHR42869">
    <property type="entry name" value="SLL0572 PROTEIN"/>
    <property type="match status" value="1"/>
</dbReference>
<sequence>YNDFPFVQPDLHLVLVDPLRPGNEQGFHPGEAVLRMADVVIVVKVDSATAADIQQVTDTARAINPDAVVGRGRSPVMLDDPDLVRNHRVLVIEDGPTLTHGGMSHGAGYVAAVNAGAASIVDPRPFATDTMRAVFEQYPHIGKVLPAVGYSRAQLDALQQTIKRSDAEVVVCGTPCDLGQLIATDRPWVRARYEFEESDND</sequence>